<evidence type="ECO:0000313" key="2">
    <source>
        <dbReference type="Proteomes" id="UP000824120"/>
    </source>
</evidence>
<dbReference type="AlphaFoldDB" id="A0A9J5WR07"/>
<reference evidence="1 2" key="1">
    <citation type="submission" date="2020-09" db="EMBL/GenBank/DDBJ databases">
        <title>De no assembly of potato wild relative species, Solanum commersonii.</title>
        <authorList>
            <person name="Cho K."/>
        </authorList>
    </citation>
    <scope>NUCLEOTIDE SEQUENCE [LARGE SCALE GENOMIC DNA]</scope>
    <source>
        <strain evidence="1">LZ3.2</strain>
        <tissue evidence="1">Leaf</tissue>
    </source>
</reference>
<dbReference type="OrthoDB" id="10649476at2759"/>
<organism evidence="1 2">
    <name type="scientific">Solanum commersonii</name>
    <name type="common">Commerson's wild potato</name>
    <name type="synonym">Commerson's nightshade</name>
    <dbReference type="NCBI Taxonomy" id="4109"/>
    <lineage>
        <taxon>Eukaryota</taxon>
        <taxon>Viridiplantae</taxon>
        <taxon>Streptophyta</taxon>
        <taxon>Embryophyta</taxon>
        <taxon>Tracheophyta</taxon>
        <taxon>Spermatophyta</taxon>
        <taxon>Magnoliopsida</taxon>
        <taxon>eudicotyledons</taxon>
        <taxon>Gunneridae</taxon>
        <taxon>Pentapetalae</taxon>
        <taxon>asterids</taxon>
        <taxon>lamiids</taxon>
        <taxon>Solanales</taxon>
        <taxon>Solanaceae</taxon>
        <taxon>Solanoideae</taxon>
        <taxon>Solaneae</taxon>
        <taxon>Solanum</taxon>
    </lineage>
</organism>
<accession>A0A9J5WR07</accession>
<name>A0A9J5WR07_SOLCO</name>
<dbReference type="Proteomes" id="UP000824120">
    <property type="component" value="Chromosome 11"/>
</dbReference>
<keyword evidence="2" id="KW-1185">Reference proteome</keyword>
<proteinExistence type="predicted"/>
<comment type="caution">
    <text evidence="1">The sequence shown here is derived from an EMBL/GenBank/DDBJ whole genome shotgun (WGS) entry which is preliminary data.</text>
</comment>
<dbReference type="EMBL" id="JACXVP010000011">
    <property type="protein sequence ID" value="KAG5578281.1"/>
    <property type="molecule type" value="Genomic_DNA"/>
</dbReference>
<protein>
    <submittedName>
        <fullName evidence="1">Uncharacterized protein</fullName>
    </submittedName>
</protein>
<evidence type="ECO:0000313" key="1">
    <source>
        <dbReference type="EMBL" id="KAG5578281.1"/>
    </source>
</evidence>
<gene>
    <name evidence="1" type="ORF">H5410_058415</name>
</gene>
<sequence length="157" mass="17137">MGTGVSDSPANIIAFLKNGEFKSFTLQDLATVVPNLDTAGFDLLGGFQSCLKIHGLIAFRKCSAWTPARESLPGVPLNMSISRILAVFHDSLHLHQQCEHKFGSLQFILLQGLAELLLDTGIEERDDDSHGQLYMITIPGGMQATVQKTKRAVLLET</sequence>